<name>A0A953N9W2_9BURK</name>
<evidence type="ECO:0000313" key="4">
    <source>
        <dbReference type="EMBL" id="MBZ1349799.1"/>
    </source>
</evidence>
<dbReference type="GO" id="GO:0003676">
    <property type="term" value="F:nucleic acid binding"/>
    <property type="evidence" value="ECO:0007669"/>
    <property type="project" value="InterPro"/>
</dbReference>
<proteinExistence type="inferred from homology"/>
<dbReference type="RefSeq" id="WP_259660218.1">
    <property type="nucleotide sequence ID" value="NZ_JAHXRI010000006.1"/>
</dbReference>
<gene>
    <name evidence="4" type="ORF">KZZ10_04000</name>
</gene>
<accession>A0A953N9W2</accession>
<dbReference type="NCBIfam" id="TIGR00252">
    <property type="entry name" value="YraN family protein"/>
    <property type="match status" value="1"/>
</dbReference>
<protein>
    <recommendedName>
        <fullName evidence="2">UPF0102 protein KZZ10_04000</fullName>
    </recommendedName>
</protein>
<dbReference type="PANTHER" id="PTHR34039">
    <property type="entry name" value="UPF0102 PROTEIN YRAN"/>
    <property type="match status" value="1"/>
</dbReference>
<dbReference type="SUPFAM" id="SSF52980">
    <property type="entry name" value="Restriction endonuclease-like"/>
    <property type="match status" value="1"/>
</dbReference>
<dbReference type="Pfam" id="PF02021">
    <property type="entry name" value="UPF0102"/>
    <property type="match status" value="1"/>
</dbReference>
<evidence type="ECO:0000313" key="5">
    <source>
        <dbReference type="Proteomes" id="UP000739565"/>
    </source>
</evidence>
<dbReference type="Proteomes" id="UP000739565">
    <property type="component" value="Unassembled WGS sequence"/>
</dbReference>
<dbReference type="InterPro" id="IPR003509">
    <property type="entry name" value="UPF0102_YraN-like"/>
</dbReference>
<comment type="similarity">
    <text evidence="1 2">Belongs to the UPF0102 family.</text>
</comment>
<evidence type="ECO:0000256" key="3">
    <source>
        <dbReference type="SAM" id="MobiDB-lite"/>
    </source>
</evidence>
<sequence length="170" mass="19150">MDHAALFSLAELAQQKAVQRRKKALASLHGRLSRKQAGAEKRPPPNRSPRQRQGDLYETRALEYLQGAGCVLLERQLCCPAGELDLVVRDGSTLVFVEVRQRASNAYGGASASVTPAKQRRIRLAARYFFSRLVQQHFKGATPYCRFDLLAFEPPGLTWHRDAFRLTLDK</sequence>
<reference evidence="4" key="1">
    <citation type="submission" date="2021-07" db="EMBL/GenBank/DDBJ databases">
        <title>New genus and species of the family Alcaligenaceae.</title>
        <authorList>
            <person name="Hahn M.W."/>
        </authorList>
    </citation>
    <scope>NUCLEOTIDE SEQUENCE</scope>
    <source>
        <strain evidence="4">LF4-65</strain>
    </source>
</reference>
<feature type="region of interest" description="Disordered" evidence="3">
    <location>
        <begin position="24"/>
        <end position="54"/>
    </location>
</feature>
<dbReference type="InterPro" id="IPR011856">
    <property type="entry name" value="tRNA_endonuc-like_dom_sf"/>
</dbReference>
<dbReference type="AlphaFoldDB" id="A0A953N9W2"/>
<dbReference type="NCBIfam" id="NF009150">
    <property type="entry name" value="PRK12497.1-3"/>
    <property type="match status" value="1"/>
</dbReference>
<dbReference type="PANTHER" id="PTHR34039:SF1">
    <property type="entry name" value="UPF0102 PROTEIN YRAN"/>
    <property type="match status" value="1"/>
</dbReference>
<dbReference type="EMBL" id="JAHXRI010000006">
    <property type="protein sequence ID" value="MBZ1349799.1"/>
    <property type="molecule type" value="Genomic_DNA"/>
</dbReference>
<organism evidence="4 5">
    <name type="scientific">Zwartia hollandica</name>
    <dbReference type="NCBI Taxonomy" id="324606"/>
    <lineage>
        <taxon>Bacteria</taxon>
        <taxon>Pseudomonadati</taxon>
        <taxon>Pseudomonadota</taxon>
        <taxon>Betaproteobacteria</taxon>
        <taxon>Burkholderiales</taxon>
        <taxon>Alcaligenaceae</taxon>
        <taxon>Zwartia</taxon>
    </lineage>
</organism>
<keyword evidence="5" id="KW-1185">Reference proteome</keyword>
<evidence type="ECO:0000256" key="2">
    <source>
        <dbReference type="HAMAP-Rule" id="MF_00048"/>
    </source>
</evidence>
<comment type="caution">
    <text evidence="4">The sequence shown here is derived from an EMBL/GenBank/DDBJ whole genome shotgun (WGS) entry which is preliminary data.</text>
</comment>
<dbReference type="InterPro" id="IPR011335">
    <property type="entry name" value="Restrct_endonuc-II-like"/>
</dbReference>
<evidence type="ECO:0000256" key="1">
    <source>
        <dbReference type="ARBA" id="ARBA00006738"/>
    </source>
</evidence>
<dbReference type="HAMAP" id="MF_00048">
    <property type="entry name" value="UPF0102"/>
    <property type="match status" value="1"/>
</dbReference>
<dbReference type="Gene3D" id="3.40.1350.10">
    <property type="match status" value="1"/>
</dbReference>